<keyword evidence="4 7" id="KW-0863">Zinc-finger</keyword>
<evidence type="ECO:0000313" key="10">
    <source>
        <dbReference type="Proteomes" id="UP000007875"/>
    </source>
</evidence>
<keyword evidence="5" id="KW-0862">Zinc</keyword>
<evidence type="ECO:0000256" key="7">
    <source>
        <dbReference type="PROSITE-ProRule" id="PRU00042"/>
    </source>
</evidence>
<dbReference type="OMA" id="RTYLHIA"/>
<proteinExistence type="predicted"/>
<dbReference type="PANTHER" id="PTHR16515">
    <property type="entry name" value="PR DOMAIN ZINC FINGER PROTEIN"/>
    <property type="match status" value="1"/>
</dbReference>
<dbReference type="GO" id="GO:0008270">
    <property type="term" value="F:zinc ion binding"/>
    <property type="evidence" value="ECO:0007669"/>
    <property type="project" value="UniProtKB-KW"/>
</dbReference>
<dbReference type="SUPFAM" id="SSF57667">
    <property type="entry name" value="beta-beta-alpha zinc fingers"/>
    <property type="match status" value="2"/>
</dbReference>
<dbReference type="InterPro" id="IPR013087">
    <property type="entry name" value="Znf_C2H2_type"/>
</dbReference>
<dbReference type="HOGENOM" id="CLU_1380861_0_0_1"/>
<reference evidence="10" key="1">
    <citation type="submission" date="2003-08" db="EMBL/GenBank/DDBJ databases">
        <authorList>
            <person name="Birren B."/>
            <person name="Nusbaum C."/>
            <person name="Abebe A."/>
            <person name="Abouelleil A."/>
            <person name="Adekoya E."/>
            <person name="Ait-zahra M."/>
            <person name="Allen N."/>
            <person name="Allen T."/>
            <person name="An P."/>
            <person name="Anderson M."/>
            <person name="Anderson S."/>
            <person name="Arachchi H."/>
            <person name="Armbruster J."/>
            <person name="Bachantsang P."/>
            <person name="Baldwin J."/>
            <person name="Barry A."/>
            <person name="Bayul T."/>
            <person name="Blitshsteyn B."/>
            <person name="Bloom T."/>
            <person name="Blye J."/>
            <person name="Boguslavskiy L."/>
            <person name="Borowsky M."/>
            <person name="Boukhgalter B."/>
            <person name="Brunache A."/>
            <person name="Butler J."/>
            <person name="Calixte N."/>
            <person name="Calvo S."/>
            <person name="Camarata J."/>
            <person name="Campo K."/>
            <person name="Chang J."/>
            <person name="Cheshatsang Y."/>
            <person name="Citroen M."/>
            <person name="Collymore A."/>
            <person name="Considine T."/>
            <person name="Cook A."/>
            <person name="Cooke P."/>
            <person name="Corum B."/>
            <person name="Cuomo C."/>
            <person name="David R."/>
            <person name="Dawoe T."/>
            <person name="Degray S."/>
            <person name="Dodge S."/>
            <person name="Dooley K."/>
            <person name="Dorje P."/>
            <person name="Dorjee K."/>
            <person name="Dorris L."/>
            <person name="Duffey N."/>
            <person name="Dupes A."/>
            <person name="Elkins T."/>
            <person name="Engels R."/>
            <person name="Erickson J."/>
            <person name="Farina A."/>
            <person name="Faro S."/>
            <person name="Ferreira P."/>
            <person name="Fischer H."/>
            <person name="Fitzgerald M."/>
            <person name="Foley K."/>
            <person name="Gage D."/>
            <person name="Galagan J."/>
            <person name="Gearin G."/>
            <person name="Gnerre S."/>
            <person name="Gnirke A."/>
            <person name="Goyette A."/>
            <person name="Graham J."/>
            <person name="Grandbois E."/>
            <person name="Gyaltsen K."/>
            <person name="Hafez N."/>
            <person name="Hagopian D."/>
            <person name="Hagos B."/>
            <person name="Hall J."/>
            <person name="Hatcher B."/>
            <person name="Heller A."/>
            <person name="Higgins H."/>
            <person name="Honan T."/>
            <person name="Horn A."/>
            <person name="Houde N."/>
            <person name="Hughes L."/>
            <person name="Hulme W."/>
            <person name="Husby E."/>
            <person name="Iliev I."/>
            <person name="Jaffe D."/>
            <person name="Jones C."/>
            <person name="Kamal M."/>
            <person name="Kamat A."/>
            <person name="Kamvysselis M."/>
            <person name="Karlsson E."/>
            <person name="Kells C."/>
            <person name="Kieu A."/>
            <person name="Kisner P."/>
            <person name="Kodira C."/>
            <person name="Kulbokas E."/>
            <person name="Labutti K."/>
            <person name="Lama D."/>
            <person name="Landers T."/>
            <person name="Leger J."/>
            <person name="Levine S."/>
            <person name="Lewis D."/>
            <person name="Lewis T."/>
            <person name="Lindblad-toh K."/>
            <person name="Liu X."/>
            <person name="Lokyitsang T."/>
            <person name="Lokyitsang Y."/>
            <person name="Lucien O."/>
            <person name="Lui A."/>
            <person name="Ma L.J."/>
            <person name="Mabbitt R."/>
            <person name="Macdonald J."/>
            <person name="Maclean C."/>
            <person name="Major J."/>
            <person name="Manning J."/>
            <person name="Marabella R."/>
            <person name="Maru K."/>
            <person name="Matthews C."/>
            <person name="Mauceli E."/>
            <person name="Mccarthy M."/>
            <person name="Mcdonough S."/>
            <person name="Mcghee T."/>
            <person name="Meldrim J."/>
            <person name="Meneus L."/>
            <person name="Mesirov J."/>
            <person name="Mihalev A."/>
            <person name="Mihova T."/>
            <person name="Mikkelsen T."/>
            <person name="Mlenga V."/>
            <person name="Moru K."/>
            <person name="Mozes J."/>
            <person name="Mulrain L."/>
            <person name="Munson G."/>
            <person name="Naylor J."/>
            <person name="Newes C."/>
            <person name="Nguyen C."/>
            <person name="Nguyen N."/>
            <person name="Nguyen T."/>
            <person name="Nicol R."/>
            <person name="Nielsen C."/>
            <person name="Nizzari M."/>
            <person name="Norbu C."/>
            <person name="Norbu N."/>
            <person name="O'donnell P."/>
            <person name="Okoawo O."/>
            <person name="O'leary S."/>
            <person name="Omotosho B."/>
            <person name="O'neill K."/>
            <person name="Osman S."/>
            <person name="Parker S."/>
            <person name="Perrin D."/>
            <person name="Phunkhang P."/>
            <person name="Piqani B."/>
            <person name="Purcell S."/>
            <person name="Rachupka T."/>
            <person name="Ramasamy U."/>
            <person name="Rameau R."/>
            <person name="Ray V."/>
            <person name="Raymond C."/>
            <person name="Retta R."/>
            <person name="Richardson S."/>
            <person name="Rise C."/>
            <person name="Rodriguez J."/>
            <person name="Rogers J."/>
            <person name="Rogov P."/>
            <person name="Rutman M."/>
            <person name="Schupbach R."/>
            <person name="Seaman C."/>
            <person name="Settipalli S."/>
            <person name="Sharpe T."/>
            <person name="Sheridan J."/>
            <person name="Sherpa N."/>
            <person name="Shi J."/>
            <person name="Smirnov S."/>
            <person name="Smith C."/>
            <person name="Sougnez C."/>
            <person name="Spencer B."/>
            <person name="Stalker J."/>
            <person name="Stange-thomann N."/>
            <person name="Stavropoulos S."/>
            <person name="Stetson K."/>
            <person name="Stone C."/>
            <person name="Stone S."/>
            <person name="Stubbs M."/>
            <person name="Talamas J."/>
            <person name="Tchuinga P."/>
            <person name="Tenzing P."/>
            <person name="Tesfaye S."/>
            <person name="Theodore J."/>
            <person name="Thoulutsang Y."/>
            <person name="Topham K."/>
            <person name="Towey S."/>
            <person name="Tsamla T."/>
            <person name="Tsomo N."/>
            <person name="Vallee D."/>
            <person name="Vassiliev H."/>
            <person name="Venkataraman V."/>
            <person name="Vinson J."/>
            <person name="Vo A."/>
            <person name="Wade C."/>
            <person name="Wang S."/>
            <person name="Wangchuk T."/>
            <person name="Wangdi T."/>
            <person name="Whittaker C."/>
            <person name="Wilkinson J."/>
            <person name="Wu Y."/>
            <person name="Wyman D."/>
            <person name="Yadav S."/>
            <person name="Yang S."/>
            <person name="Yang X."/>
            <person name="Yeager S."/>
            <person name="Yee E."/>
            <person name="Young G."/>
            <person name="Zainoun J."/>
            <person name="Zembeck L."/>
            <person name="Zimmer A."/>
            <person name="Zody M."/>
            <person name="Lander E."/>
        </authorList>
    </citation>
    <scope>NUCLEOTIDE SEQUENCE [LARGE SCALE GENOMIC DNA]</scope>
</reference>
<evidence type="ECO:0000256" key="2">
    <source>
        <dbReference type="ARBA" id="ARBA00022723"/>
    </source>
</evidence>
<reference evidence="9" key="2">
    <citation type="submission" date="2025-08" db="UniProtKB">
        <authorList>
            <consortium name="Ensembl"/>
        </authorList>
    </citation>
    <scope>IDENTIFICATION</scope>
</reference>
<accession>H2YY18</accession>
<organism evidence="9 10">
    <name type="scientific">Ciona savignyi</name>
    <name type="common">Pacific transparent sea squirt</name>
    <dbReference type="NCBI Taxonomy" id="51511"/>
    <lineage>
        <taxon>Eukaryota</taxon>
        <taxon>Metazoa</taxon>
        <taxon>Chordata</taxon>
        <taxon>Tunicata</taxon>
        <taxon>Ascidiacea</taxon>
        <taxon>Phlebobranchia</taxon>
        <taxon>Cionidae</taxon>
        <taxon>Ciona</taxon>
    </lineage>
</organism>
<dbReference type="PROSITE" id="PS50157">
    <property type="entry name" value="ZINC_FINGER_C2H2_2"/>
    <property type="match status" value="3"/>
</dbReference>
<dbReference type="STRING" id="51511.ENSCSAVP00000010229"/>
<sequence>MYGDQVITENTNEEIISSTRNQKMMSLKVKSNVEIKPLEEYQLLGPSSKKIQEAADPATKAKALKLIGELRFRRPKEVMVCTERLEKNGTSFIVQDFYCCEICGKKFSAPNSLYGHYRGHAGVKPFKCNVCGKTFTRSHSLTYHQMIHENKARFECQFCNRKFRHPTHYKEHLNRHTGIEPYKCADCPKRFRTRNTYR</sequence>
<keyword evidence="3" id="KW-0677">Repeat</keyword>
<dbReference type="PROSITE" id="PS00028">
    <property type="entry name" value="ZINC_FINGER_C2H2_1"/>
    <property type="match status" value="3"/>
</dbReference>
<dbReference type="GeneTree" id="ENSGT00940000172915"/>
<keyword evidence="2" id="KW-0479">Metal-binding</keyword>
<dbReference type="InterPro" id="IPR050331">
    <property type="entry name" value="Zinc_finger"/>
</dbReference>
<dbReference type="GO" id="GO:0010468">
    <property type="term" value="P:regulation of gene expression"/>
    <property type="evidence" value="ECO:0007669"/>
    <property type="project" value="TreeGrafter"/>
</dbReference>
<dbReference type="FunFam" id="3.30.160.60:FF:000016">
    <property type="entry name" value="zinc finger protein 37 homolog"/>
    <property type="match status" value="1"/>
</dbReference>
<dbReference type="InterPro" id="IPR036236">
    <property type="entry name" value="Znf_C2H2_sf"/>
</dbReference>
<evidence type="ECO:0000256" key="5">
    <source>
        <dbReference type="ARBA" id="ARBA00022833"/>
    </source>
</evidence>
<dbReference type="Proteomes" id="UP000007875">
    <property type="component" value="Unassembled WGS sequence"/>
</dbReference>
<dbReference type="AlphaFoldDB" id="H2YY18"/>
<dbReference type="PANTHER" id="PTHR16515:SF49">
    <property type="entry name" value="GASTRULA ZINC FINGER PROTEIN XLCGF49.1-LIKE-RELATED"/>
    <property type="match status" value="1"/>
</dbReference>
<dbReference type="eggNOG" id="KOG1721">
    <property type="taxonomic scope" value="Eukaryota"/>
</dbReference>
<name>H2YY18_CIOSA</name>
<dbReference type="Pfam" id="PF12874">
    <property type="entry name" value="zf-met"/>
    <property type="match status" value="1"/>
</dbReference>
<feature type="domain" description="C2H2-type" evidence="8">
    <location>
        <begin position="126"/>
        <end position="153"/>
    </location>
</feature>
<feature type="domain" description="C2H2-type" evidence="8">
    <location>
        <begin position="154"/>
        <end position="181"/>
    </location>
</feature>
<dbReference type="GO" id="GO:0005634">
    <property type="term" value="C:nucleus"/>
    <property type="evidence" value="ECO:0007669"/>
    <property type="project" value="UniProtKB-SubCell"/>
</dbReference>
<evidence type="ECO:0000256" key="1">
    <source>
        <dbReference type="ARBA" id="ARBA00004123"/>
    </source>
</evidence>
<protein>
    <recommendedName>
        <fullName evidence="8">C2H2-type domain-containing protein</fullName>
    </recommendedName>
</protein>
<evidence type="ECO:0000256" key="6">
    <source>
        <dbReference type="ARBA" id="ARBA00023242"/>
    </source>
</evidence>
<evidence type="ECO:0000256" key="3">
    <source>
        <dbReference type="ARBA" id="ARBA00022737"/>
    </source>
</evidence>
<reference evidence="9" key="3">
    <citation type="submission" date="2025-09" db="UniProtKB">
        <authorList>
            <consortium name="Ensembl"/>
        </authorList>
    </citation>
    <scope>IDENTIFICATION</scope>
</reference>
<dbReference type="Gene3D" id="3.30.160.60">
    <property type="entry name" value="Classic Zinc Finger"/>
    <property type="match status" value="3"/>
</dbReference>
<dbReference type="Pfam" id="PF00096">
    <property type="entry name" value="zf-C2H2"/>
    <property type="match status" value="2"/>
</dbReference>
<dbReference type="Ensembl" id="ENSCSAVT00000010354.1">
    <property type="protein sequence ID" value="ENSCSAVP00000010229.1"/>
    <property type="gene ID" value="ENSCSAVG00000006028.1"/>
</dbReference>
<evidence type="ECO:0000259" key="8">
    <source>
        <dbReference type="PROSITE" id="PS50157"/>
    </source>
</evidence>
<evidence type="ECO:0000313" key="9">
    <source>
        <dbReference type="Ensembl" id="ENSCSAVP00000010229.1"/>
    </source>
</evidence>
<evidence type="ECO:0000256" key="4">
    <source>
        <dbReference type="ARBA" id="ARBA00022771"/>
    </source>
</evidence>
<feature type="domain" description="C2H2-type" evidence="8">
    <location>
        <begin position="98"/>
        <end position="125"/>
    </location>
</feature>
<dbReference type="SMART" id="SM00355">
    <property type="entry name" value="ZnF_C2H2"/>
    <property type="match status" value="3"/>
</dbReference>
<dbReference type="InParanoid" id="H2YY18"/>
<keyword evidence="10" id="KW-1185">Reference proteome</keyword>
<comment type="subcellular location">
    <subcellularLocation>
        <location evidence="1">Nucleus</location>
    </subcellularLocation>
</comment>
<keyword evidence="6" id="KW-0539">Nucleus</keyword>